<sequence>MVKPIELYTTAGCPYSEAAREDLEWRGVDFVEYDVEKDLEAWGRMLELTGGTRTVPVISEEGKPVQIGWMGRGCAV</sequence>
<organism evidence="2">
    <name type="scientific">uncultured Rubrobacteraceae bacterium</name>
    <dbReference type="NCBI Taxonomy" id="349277"/>
    <lineage>
        <taxon>Bacteria</taxon>
        <taxon>Bacillati</taxon>
        <taxon>Actinomycetota</taxon>
        <taxon>Rubrobacteria</taxon>
        <taxon>Rubrobacterales</taxon>
        <taxon>Rubrobacteraceae</taxon>
        <taxon>environmental samples</taxon>
    </lineage>
</organism>
<accession>A0A6J4RIL2</accession>
<reference evidence="2" key="1">
    <citation type="submission" date="2020-02" db="EMBL/GenBank/DDBJ databases">
        <authorList>
            <person name="Meier V. D."/>
        </authorList>
    </citation>
    <scope>NUCLEOTIDE SEQUENCE</scope>
    <source>
        <strain evidence="2">AVDCRST_MAG58</strain>
    </source>
</reference>
<gene>
    <name evidence="2" type="ORF">AVDCRST_MAG58-4113</name>
</gene>
<dbReference type="AlphaFoldDB" id="A0A6J4RIL2"/>
<dbReference type="InterPro" id="IPR002109">
    <property type="entry name" value="Glutaredoxin"/>
</dbReference>
<dbReference type="Pfam" id="PF00462">
    <property type="entry name" value="Glutaredoxin"/>
    <property type="match status" value="1"/>
</dbReference>
<name>A0A6J4RIL2_9ACTN</name>
<evidence type="ECO:0000313" key="2">
    <source>
        <dbReference type="EMBL" id="CAA9473593.1"/>
    </source>
</evidence>
<dbReference type="NCBIfam" id="NF041212">
    <property type="entry name" value="Uxx_star"/>
    <property type="match status" value="1"/>
</dbReference>
<dbReference type="EMBL" id="CADCVF010000085">
    <property type="protein sequence ID" value="CAA9473593.1"/>
    <property type="molecule type" value="Genomic_DNA"/>
</dbReference>
<dbReference type="InterPro" id="IPR036249">
    <property type="entry name" value="Thioredoxin-like_sf"/>
</dbReference>
<feature type="domain" description="Glutaredoxin" evidence="1">
    <location>
        <begin position="5"/>
        <end position="59"/>
    </location>
</feature>
<evidence type="ECO:0000259" key="1">
    <source>
        <dbReference type="Pfam" id="PF00462"/>
    </source>
</evidence>
<proteinExistence type="predicted"/>
<dbReference type="SUPFAM" id="SSF52833">
    <property type="entry name" value="Thioredoxin-like"/>
    <property type="match status" value="1"/>
</dbReference>
<dbReference type="Gene3D" id="3.40.30.10">
    <property type="entry name" value="Glutaredoxin"/>
    <property type="match status" value="1"/>
</dbReference>
<dbReference type="PROSITE" id="PS51354">
    <property type="entry name" value="GLUTAREDOXIN_2"/>
    <property type="match status" value="1"/>
</dbReference>
<protein>
    <submittedName>
        <fullName evidence="2">Glutaredoxin and related proteins</fullName>
    </submittedName>
</protein>